<sequence>MVRRIASQVHQQALRLMKGNLIDQPVWLGSVLQYPPLPLPPKAPPPRSSFDLASPKPTRLAETAQKLRAPKNRPLSIVYIEDEVRRRFFRDHPFEAFRPVTLTERDAIREQRPVQGRDWQRLRQWGRNPSPEDTIRFAVNLYEHHNLPLTFAYTRAVAQFRALRSEHHVARRFAVLEVESYGRVFKTSQVQLGFEKEKKALDTWEEASSVDAGEFAARKRWRSIAANFAGGSQEWTRGEQYTSLWKKGAKPTYAPALTEVKYPPMLAPTPEAAAQIGAPQAAGAAHAPTPAARPQPVYNRTA</sequence>
<dbReference type="GO" id="GO:0003735">
    <property type="term" value="F:structural constituent of ribosome"/>
    <property type="evidence" value="ECO:0007669"/>
    <property type="project" value="InterPro"/>
</dbReference>
<dbReference type="OMA" id="ENWKIWA"/>
<evidence type="ECO:0000256" key="1">
    <source>
        <dbReference type="ARBA" id="ARBA00004173"/>
    </source>
</evidence>
<dbReference type="PANTHER" id="PTHR37799:SF1">
    <property type="entry name" value="SMALL RIBOSOMAL SUBUNIT PROTEIN MS23"/>
    <property type="match status" value="1"/>
</dbReference>
<keyword evidence="3" id="KW-0689">Ribosomal protein</keyword>
<dbReference type="PANTHER" id="PTHR37799">
    <property type="entry name" value="37S RIBOSOMAL PROTEIN S25, MITOCHONDRIAL"/>
    <property type="match status" value="1"/>
</dbReference>
<evidence type="ECO:0000256" key="4">
    <source>
        <dbReference type="ARBA" id="ARBA00023128"/>
    </source>
</evidence>
<dbReference type="Proteomes" id="UP000219338">
    <property type="component" value="Unassembled WGS sequence"/>
</dbReference>
<accession>A0A284RC11</accession>
<reference evidence="10" key="1">
    <citation type="journal article" date="2017" name="Nat. Ecol. Evol.">
        <title>Genome expansion and lineage-specific genetic innovations in the forest pathogenic fungi Armillaria.</title>
        <authorList>
            <person name="Sipos G."/>
            <person name="Prasanna A.N."/>
            <person name="Walter M.C."/>
            <person name="O'Connor E."/>
            <person name="Balint B."/>
            <person name="Krizsan K."/>
            <person name="Kiss B."/>
            <person name="Hess J."/>
            <person name="Varga T."/>
            <person name="Slot J."/>
            <person name="Riley R."/>
            <person name="Boka B."/>
            <person name="Rigling D."/>
            <person name="Barry K."/>
            <person name="Lee J."/>
            <person name="Mihaltcheva S."/>
            <person name="LaButti K."/>
            <person name="Lipzen A."/>
            <person name="Waldron R."/>
            <person name="Moloney N.M."/>
            <person name="Sperisen C."/>
            <person name="Kredics L."/>
            <person name="Vagvoelgyi C."/>
            <person name="Patrignani A."/>
            <person name="Fitzpatrick D."/>
            <person name="Nagy I."/>
            <person name="Doyle S."/>
            <person name="Anderson J.B."/>
            <person name="Grigoriev I.V."/>
            <person name="Gueldener U."/>
            <person name="Muensterkoetter M."/>
            <person name="Nagy L.G."/>
        </authorList>
    </citation>
    <scope>NUCLEOTIDE SEQUENCE [LARGE SCALE GENOMIC DNA]</scope>
    <source>
        <strain evidence="10">C18/9</strain>
    </source>
</reference>
<evidence type="ECO:0000256" key="7">
    <source>
        <dbReference type="ARBA" id="ARBA00035421"/>
    </source>
</evidence>
<evidence type="ECO:0000256" key="3">
    <source>
        <dbReference type="ARBA" id="ARBA00022980"/>
    </source>
</evidence>
<dbReference type="GO" id="GO:0005763">
    <property type="term" value="C:mitochondrial small ribosomal subunit"/>
    <property type="evidence" value="ECO:0007669"/>
    <property type="project" value="InterPro"/>
</dbReference>
<feature type="compositionally biased region" description="Low complexity" evidence="8">
    <location>
        <begin position="276"/>
        <end position="296"/>
    </location>
</feature>
<gene>
    <name evidence="9" type="ORF">ARMOST_09625</name>
</gene>
<dbReference type="InterPro" id="IPR016939">
    <property type="entry name" value="Ribosomal_mS23_fun"/>
</dbReference>
<name>A0A284RC11_ARMOS</name>
<evidence type="ECO:0000256" key="2">
    <source>
        <dbReference type="ARBA" id="ARBA00009864"/>
    </source>
</evidence>
<evidence type="ECO:0000256" key="8">
    <source>
        <dbReference type="SAM" id="MobiDB-lite"/>
    </source>
</evidence>
<organism evidence="9 10">
    <name type="scientific">Armillaria ostoyae</name>
    <name type="common">Armillaria root rot fungus</name>
    <dbReference type="NCBI Taxonomy" id="47428"/>
    <lineage>
        <taxon>Eukaryota</taxon>
        <taxon>Fungi</taxon>
        <taxon>Dikarya</taxon>
        <taxon>Basidiomycota</taxon>
        <taxon>Agaricomycotina</taxon>
        <taxon>Agaricomycetes</taxon>
        <taxon>Agaricomycetidae</taxon>
        <taxon>Agaricales</taxon>
        <taxon>Marasmiineae</taxon>
        <taxon>Physalacriaceae</taxon>
        <taxon>Armillaria</taxon>
    </lineage>
</organism>
<proteinExistence type="inferred from homology"/>
<evidence type="ECO:0000313" key="9">
    <source>
        <dbReference type="EMBL" id="SJL06289.1"/>
    </source>
</evidence>
<protein>
    <recommendedName>
        <fullName evidence="6">Small ribosomal subunit protein mS23</fullName>
    </recommendedName>
    <alternativeName>
        <fullName evidence="7">37S ribosomal protein S25, mitochondrial</fullName>
    </alternativeName>
</protein>
<evidence type="ECO:0000256" key="6">
    <source>
        <dbReference type="ARBA" id="ARBA00035137"/>
    </source>
</evidence>
<dbReference type="EMBL" id="FUEG01000007">
    <property type="protein sequence ID" value="SJL06289.1"/>
    <property type="molecule type" value="Genomic_DNA"/>
</dbReference>
<keyword evidence="4" id="KW-0496">Mitochondrion</keyword>
<comment type="subcellular location">
    <subcellularLocation>
        <location evidence="1">Mitochondrion</location>
    </subcellularLocation>
</comment>
<dbReference type="STRING" id="47428.A0A284RC11"/>
<evidence type="ECO:0000313" key="10">
    <source>
        <dbReference type="Proteomes" id="UP000219338"/>
    </source>
</evidence>
<evidence type="ECO:0000256" key="5">
    <source>
        <dbReference type="ARBA" id="ARBA00023274"/>
    </source>
</evidence>
<comment type="similarity">
    <text evidence="2">Belongs to the mitochondrion-specific ribosomal protein mS23 family.</text>
</comment>
<dbReference type="Pfam" id="PF13741">
    <property type="entry name" value="MRP-S25"/>
    <property type="match status" value="1"/>
</dbReference>
<feature type="region of interest" description="Disordered" evidence="8">
    <location>
        <begin position="276"/>
        <end position="302"/>
    </location>
</feature>
<keyword evidence="10" id="KW-1185">Reference proteome</keyword>
<keyword evidence="5" id="KW-0687">Ribonucleoprotein</keyword>
<dbReference type="AlphaFoldDB" id="A0A284RC11"/>
<dbReference type="OrthoDB" id="5542239at2759"/>
<feature type="region of interest" description="Disordered" evidence="8">
    <location>
        <begin position="39"/>
        <end position="58"/>
    </location>
</feature>